<keyword evidence="1" id="KW-0479">Metal-binding</keyword>
<sequence>MHLVRAAEAVPYAPPGHHHVTARRLQGLDAGGPGGFSVGVSHYPPGSTVDTAPTAAETVYVVLAGELELTCDGSIHTVSRHDSVHLAAGEVRSLRNASAADATLLVVLKP</sequence>
<feature type="domain" description="Cupin type-2" evidence="2">
    <location>
        <begin position="40"/>
        <end position="107"/>
    </location>
</feature>
<dbReference type="EMBL" id="VCKX01000050">
    <property type="protein sequence ID" value="TMR33983.1"/>
    <property type="molecule type" value="Genomic_DNA"/>
</dbReference>
<dbReference type="CDD" id="cd20299">
    <property type="entry name" value="cupin_YP766765-like"/>
    <property type="match status" value="1"/>
</dbReference>
<protein>
    <submittedName>
        <fullName evidence="3">Cupin domain-containing protein</fullName>
    </submittedName>
</protein>
<dbReference type="RefSeq" id="WP_138690944.1">
    <property type="nucleotide sequence ID" value="NZ_JBHSAZ010000046.1"/>
</dbReference>
<proteinExistence type="predicted"/>
<dbReference type="PANTHER" id="PTHR35848">
    <property type="entry name" value="OXALATE-BINDING PROTEIN"/>
    <property type="match status" value="1"/>
</dbReference>
<dbReference type="InterPro" id="IPR051610">
    <property type="entry name" value="GPI/OXD"/>
</dbReference>
<dbReference type="InterPro" id="IPR013096">
    <property type="entry name" value="Cupin_2"/>
</dbReference>
<dbReference type="Pfam" id="PF07883">
    <property type="entry name" value="Cupin_2"/>
    <property type="match status" value="1"/>
</dbReference>
<dbReference type="Proteomes" id="UP000306628">
    <property type="component" value="Unassembled WGS sequence"/>
</dbReference>
<comment type="caution">
    <text evidence="3">The sequence shown here is derived from an EMBL/GenBank/DDBJ whole genome shotgun (WGS) entry which is preliminary data.</text>
</comment>
<keyword evidence="4" id="KW-1185">Reference proteome</keyword>
<name>A0A5S4GM79_9ACTN</name>
<evidence type="ECO:0000259" key="2">
    <source>
        <dbReference type="Pfam" id="PF07883"/>
    </source>
</evidence>
<evidence type="ECO:0000256" key="1">
    <source>
        <dbReference type="ARBA" id="ARBA00022723"/>
    </source>
</evidence>
<reference evidence="3 4" key="1">
    <citation type="submission" date="2019-05" db="EMBL/GenBank/DDBJ databases">
        <title>Draft genome sequence of Nonomuraea zeae DSM 100528.</title>
        <authorList>
            <person name="Saricaoglu S."/>
            <person name="Isik K."/>
        </authorList>
    </citation>
    <scope>NUCLEOTIDE SEQUENCE [LARGE SCALE GENOMIC DNA]</scope>
    <source>
        <strain evidence="3 4">DSM 100528</strain>
    </source>
</reference>
<dbReference type="OrthoDB" id="2886949at2"/>
<dbReference type="AlphaFoldDB" id="A0A5S4GM79"/>
<dbReference type="InterPro" id="IPR011051">
    <property type="entry name" value="RmlC_Cupin_sf"/>
</dbReference>
<dbReference type="Gene3D" id="2.60.120.10">
    <property type="entry name" value="Jelly Rolls"/>
    <property type="match status" value="1"/>
</dbReference>
<dbReference type="GO" id="GO:0046872">
    <property type="term" value="F:metal ion binding"/>
    <property type="evidence" value="ECO:0007669"/>
    <property type="project" value="UniProtKB-KW"/>
</dbReference>
<gene>
    <name evidence="3" type="ORF">ETD85_18385</name>
</gene>
<evidence type="ECO:0000313" key="3">
    <source>
        <dbReference type="EMBL" id="TMR33983.1"/>
    </source>
</evidence>
<evidence type="ECO:0000313" key="4">
    <source>
        <dbReference type="Proteomes" id="UP000306628"/>
    </source>
</evidence>
<dbReference type="SUPFAM" id="SSF51182">
    <property type="entry name" value="RmlC-like cupins"/>
    <property type="match status" value="1"/>
</dbReference>
<accession>A0A5S4GM79</accession>
<dbReference type="InterPro" id="IPR014710">
    <property type="entry name" value="RmlC-like_jellyroll"/>
</dbReference>
<organism evidence="3 4">
    <name type="scientific">Nonomuraea zeae</name>
    <dbReference type="NCBI Taxonomy" id="1642303"/>
    <lineage>
        <taxon>Bacteria</taxon>
        <taxon>Bacillati</taxon>
        <taxon>Actinomycetota</taxon>
        <taxon>Actinomycetes</taxon>
        <taxon>Streptosporangiales</taxon>
        <taxon>Streptosporangiaceae</taxon>
        <taxon>Nonomuraea</taxon>
    </lineage>
</organism>